<evidence type="ECO:0000313" key="2">
    <source>
        <dbReference type="EMBL" id="KAG8536621.1"/>
    </source>
</evidence>
<dbReference type="Proteomes" id="UP000824782">
    <property type="component" value="Unassembled WGS sequence"/>
</dbReference>
<dbReference type="EMBL" id="WNYA01040495">
    <property type="protein sequence ID" value="KAG8536621.1"/>
    <property type="molecule type" value="Genomic_DNA"/>
</dbReference>
<reference evidence="2" key="1">
    <citation type="thesis" date="2020" institute="ProQuest LLC" country="789 East Eisenhower Parkway, Ann Arbor, MI, USA">
        <title>Comparative Genomics and Chromosome Evolution.</title>
        <authorList>
            <person name="Mudd A.B."/>
        </authorList>
    </citation>
    <scope>NUCLEOTIDE SEQUENCE</scope>
    <source>
        <strain evidence="2">237g6f4</strain>
        <tissue evidence="2">Blood</tissue>
    </source>
</reference>
<accession>A0AAV6YIZ4</accession>
<evidence type="ECO:0000256" key="1">
    <source>
        <dbReference type="SAM" id="MobiDB-lite"/>
    </source>
</evidence>
<organism evidence="2 3">
    <name type="scientific">Engystomops pustulosus</name>
    <name type="common">Tungara frog</name>
    <name type="synonym">Physalaemus pustulosus</name>
    <dbReference type="NCBI Taxonomy" id="76066"/>
    <lineage>
        <taxon>Eukaryota</taxon>
        <taxon>Metazoa</taxon>
        <taxon>Chordata</taxon>
        <taxon>Craniata</taxon>
        <taxon>Vertebrata</taxon>
        <taxon>Euteleostomi</taxon>
        <taxon>Amphibia</taxon>
        <taxon>Batrachia</taxon>
        <taxon>Anura</taxon>
        <taxon>Neobatrachia</taxon>
        <taxon>Hyloidea</taxon>
        <taxon>Leptodactylidae</taxon>
        <taxon>Leiuperinae</taxon>
        <taxon>Engystomops</taxon>
    </lineage>
</organism>
<name>A0AAV6YIZ4_ENGPU</name>
<dbReference type="AlphaFoldDB" id="A0AAV6YIZ4"/>
<evidence type="ECO:0000313" key="3">
    <source>
        <dbReference type="Proteomes" id="UP000824782"/>
    </source>
</evidence>
<sequence length="79" mass="9534">MCTLFSGAHLLRFRTLHFRQVSRIFPICDDFPRYFGARVRIVAHRHRLARDRKRGPWPSDNPNYSEKLRNLKNESQDQH</sequence>
<feature type="region of interest" description="Disordered" evidence="1">
    <location>
        <begin position="50"/>
        <end position="79"/>
    </location>
</feature>
<proteinExistence type="predicted"/>
<feature type="compositionally biased region" description="Basic and acidic residues" evidence="1">
    <location>
        <begin position="66"/>
        <end position="79"/>
    </location>
</feature>
<comment type="caution">
    <text evidence="2">The sequence shown here is derived from an EMBL/GenBank/DDBJ whole genome shotgun (WGS) entry which is preliminary data.</text>
</comment>
<protein>
    <submittedName>
        <fullName evidence="2">Uncharacterized protein</fullName>
    </submittedName>
</protein>
<keyword evidence="3" id="KW-1185">Reference proteome</keyword>
<gene>
    <name evidence="2" type="ORF">GDO81_025991</name>
</gene>